<dbReference type="InterPro" id="IPR001466">
    <property type="entry name" value="Beta-lactam-related"/>
</dbReference>
<dbReference type="EMBL" id="FMAR01000009">
    <property type="protein sequence ID" value="SCC45157.1"/>
    <property type="molecule type" value="Genomic_DNA"/>
</dbReference>
<dbReference type="InterPro" id="IPR050491">
    <property type="entry name" value="AmpC-like"/>
</dbReference>
<feature type="signal peptide" evidence="1">
    <location>
        <begin position="1"/>
        <end position="18"/>
    </location>
</feature>
<keyword evidence="1" id="KW-0732">Signal</keyword>
<feature type="chain" id="PRO_5008691294" evidence="1">
    <location>
        <begin position="19"/>
        <end position="484"/>
    </location>
</feature>
<dbReference type="Gene3D" id="3.40.710.10">
    <property type="entry name" value="DD-peptidase/beta-lactamase superfamily"/>
    <property type="match status" value="1"/>
</dbReference>
<evidence type="ECO:0000313" key="4">
    <source>
        <dbReference type="Proteomes" id="UP000242818"/>
    </source>
</evidence>
<evidence type="ECO:0000313" key="3">
    <source>
        <dbReference type="EMBL" id="SCC45157.1"/>
    </source>
</evidence>
<dbReference type="AlphaFoldDB" id="A0A1C4ENP8"/>
<dbReference type="InterPro" id="IPR012338">
    <property type="entry name" value="Beta-lactam/transpept-like"/>
</dbReference>
<name>A0A1C4ENP8_9BACT</name>
<dbReference type="OrthoDB" id="9797709at2"/>
<dbReference type="RefSeq" id="WP_089712991.1">
    <property type="nucleotide sequence ID" value="NZ_FMAR01000009.1"/>
</dbReference>
<protein>
    <submittedName>
        <fullName evidence="3">CubicO group peptidase, beta-lactamase class C family</fullName>
    </submittedName>
</protein>
<accession>A0A1C4ENP8</accession>
<dbReference type="Proteomes" id="UP000242818">
    <property type="component" value="Unassembled WGS sequence"/>
</dbReference>
<evidence type="ECO:0000259" key="2">
    <source>
        <dbReference type="Pfam" id="PF00144"/>
    </source>
</evidence>
<dbReference type="SUPFAM" id="SSF56601">
    <property type="entry name" value="beta-lactamase/transpeptidase-like"/>
    <property type="match status" value="1"/>
</dbReference>
<reference evidence="3 4" key="1">
    <citation type="submission" date="2016-08" db="EMBL/GenBank/DDBJ databases">
        <authorList>
            <person name="Seilhamer J.J."/>
        </authorList>
    </citation>
    <scope>NUCLEOTIDE SEQUENCE [LARGE SCALE GENOMIC DNA]</scope>
    <source>
        <strain evidence="3 4">A37T2</strain>
    </source>
</reference>
<dbReference type="PANTHER" id="PTHR46825">
    <property type="entry name" value="D-ALANYL-D-ALANINE-CARBOXYPEPTIDASE/ENDOPEPTIDASE AMPH"/>
    <property type="match status" value="1"/>
</dbReference>
<keyword evidence="4" id="KW-1185">Reference proteome</keyword>
<sequence>MKKSAVLLLYALNTASIAFPQKPVLPGIDSIITAGIIAPGAPLPYTSLAARMKSRRVNGLSITVIDQGNIAWSKGFGLANADDPQDTVSPQTLFQMGSIGKLLTAITVLHLVREHKISLDEDVNNKLQSWKVPVNDHTAQHPVTVRNLLSHSAGLTDEYGFEGYYPHTELPTLLQILNAQKPANNEKPLRVNKVPGTVELYSGGGYVILQQLVEDLTGQSFAGYVTQTVLQPLQMTHTTYNYYPDESGAHIATGHESNGKTDPKRRYNVYPEMAPAGPWTTPEDIARLLLEIQAAANGRSDKILDSTLARTMLTPQINNMGLGPHLSGAAAVQAFWHAGNTAGFVCLAYGLPYNGQGAVVMTNSDGGEWLSLEIIRSIARAYHWPVMQPYTLQPLNDSTMAAFSGNYATDRGKISITAKAGNLFLKTGTGQNLPLLYLGGDSCTIRDATDKFRLVLDRSNSGAVSGLHIYQHAGSGNMVFTKLL</sequence>
<feature type="domain" description="Beta-lactamase-related" evidence="2">
    <location>
        <begin position="49"/>
        <end position="375"/>
    </location>
</feature>
<dbReference type="Pfam" id="PF00144">
    <property type="entry name" value="Beta-lactamase"/>
    <property type="match status" value="1"/>
</dbReference>
<dbReference type="STRING" id="1335309.GA0116948_10964"/>
<dbReference type="PANTHER" id="PTHR46825:SF12">
    <property type="entry name" value="PENICILLIN-BINDING PROTEIN 4"/>
    <property type="match status" value="1"/>
</dbReference>
<organism evidence="3 4">
    <name type="scientific">Chitinophaga costaii</name>
    <dbReference type="NCBI Taxonomy" id="1335309"/>
    <lineage>
        <taxon>Bacteria</taxon>
        <taxon>Pseudomonadati</taxon>
        <taxon>Bacteroidota</taxon>
        <taxon>Chitinophagia</taxon>
        <taxon>Chitinophagales</taxon>
        <taxon>Chitinophagaceae</taxon>
        <taxon>Chitinophaga</taxon>
    </lineage>
</organism>
<evidence type="ECO:0000256" key="1">
    <source>
        <dbReference type="SAM" id="SignalP"/>
    </source>
</evidence>
<gene>
    <name evidence="3" type="ORF">GA0116948_10964</name>
</gene>
<proteinExistence type="predicted"/>